<protein>
    <submittedName>
        <fullName evidence="1">Uncharacterized protein</fullName>
    </submittedName>
</protein>
<dbReference type="AlphaFoldDB" id="A0A0G0QKS4"/>
<comment type="caution">
    <text evidence="1">The sequence shown here is derived from an EMBL/GenBank/DDBJ whole genome shotgun (WGS) entry which is preliminary data.</text>
</comment>
<reference evidence="1 2" key="1">
    <citation type="journal article" date="2015" name="Nature">
        <title>rRNA introns, odd ribosomes, and small enigmatic genomes across a large radiation of phyla.</title>
        <authorList>
            <person name="Brown C.T."/>
            <person name="Hug L.A."/>
            <person name="Thomas B.C."/>
            <person name="Sharon I."/>
            <person name="Castelle C.J."/>
            <person name="Singh A."/>
            <person name="Wilkins M.J."/>
            <person name="Williams K.H."/>
            <person name="Banfield J.F."/>
        </authorList>
    </citation>
    <scope>NUCLEOTIDE SEQUENCE [LARGE SCALE GENOMIC DNA]</scope>
</reference>
<dbReference type="Gene3D" id="3.40.50.300">
    <property type="entry name" value="P-loop containing nucleotide triphosphate hydrolases"/>
    <property type="match status" value="1"/>
</dbReference>
<accession>A0A0G0QKS4</accession>
<organism evidence="1 2">
    <name type="scientific">Candidatus Woesebacteria bacterium GW2011_GWA1_39_21</name>
    <dbReference type="NCBI Taxonomy" id="1618550"/>
    <lineage>
        <taxon>Bacteria</taxon>
        <taxon>Candidatus Woeseibacteriota</taxon>
    </lineage>
</organism>
<name>A0A0G0QKS4_9BACT</name>
<dbReference type="Pfam" id="PF13671">
    <property type="entry name" value="AAA_33"/>
    <property type="match status" value="1"/>
</dbReference>
<proteinExistence type="predicted"/>
<evidence type="ECO:0000313" key="1">
    <source>
        <dbReference type="EMBL" id="KKR11005.1"/>
    </source>
</evidence>
<dbReference type="SUPFAM" id="SSF52540">
    <property type="entry name" value="P-loop containing nucleoside triphosphate hydrolases"/>
    <property type="match status" value="1"/>
</dbReference>
<dbReference type="InterPro" id="IPR027417">
    <property type="entry name" value="P-loop_NTPase"/>
</dbReference>
<dbReference type="PANTHER" id="PTHR37807:SF3">
    <property type="entry name" value="OS07G0160300 PROTEIN"/>
    <property type="match status" value="1"/>
</dbReference>
<dbReference type="Proteomes" id="UP000034246">
    <property type="component" value="Unassembled WGS sequence"/>
</dbReference>
<sequence length="172" mass="20144">MQKLIIVCGLPGSGKTTLAKELSRKLKITCIHKDSIKENLYEILELSTLEDSKRIGGQSIQLLYKLTEEQLENGLDLIIEAPFYFEEDYEIFRNWKLKFKLKIYSIICKINNKERSKRFQSRERHQGHHDTERLSDTAMSNEVYKKLPGKIIKISTDKPPKKLVEELSKFLK</sequence>
<dbReference type="STRING" id="1618550.UT39_C0012G0027"/>
<dbReference type="PANTHER" id="PTHR37807">
    <property type="entry name" value="OS07G0160300 PROTEIN"/>
    <property type="match status" value="1"/>
</dbReference>
<gene>
    <name evidence="1" type="ORF">UT39_C0012G0027</name>
</gene>
<evidence type="ECO:0000313" key="2">
    <source>
        <dbReference type="Proteomes" id="UP000034246"/>
    </source>
</evidence>
<dbReference type="EMBL" id="LBWP01000012">
    <property type="protein sequence ID" value="KKR11005.1"/>
    <property type="molecule type" value="Genomic_DNA"/>
</dbReference>